<evidence type="ECO:0000313" key="1">
    <source>
        <dbReference type="EMBL" id="MDJ1160194.1"/>
    </source>
</evidence>
<dbReference type="Pfam" id="PF16868">
    <property type="entry name" value="NMT1_3"/>
    <property type="match status" value="1"/>
</dbReference>
<dbReference type="Gene3D" id="3.40.190.10">
    <property type="entry name" value="Periplasmic binding protein-like II"/>
    <property type="match status" value="2"/>
</dbReference>
<dbReference type="EMBL" id="JASJEV010000020">
    <property type="protein sequence ID" value="MDJ1160194.1"/>
    <property type="molecule type" value="Genomic_DNA"/>
</dbReference>
<organism evidence="1 2">
    <name type="scientific">Chelatococcus albus</name>
    <dbReference type="NCBI Taxonomy" id="3047466"/>
    <lineage>
        <taxon>Bacteria</taxon>
        <taxon>Pseudomonadati</taxon>
        <taxon>Pseudomonadota</taxon>
        <taxon>Alphaproteobacteria</taxon>
        <taxon>Hyphomicrobiales</taxon>
        <taxon>Chelatococcaceae</taxon>
        <taxon>Chelatococcus</taxon>
    </lineage>
</organism>
<dbReference type="Proteomes" id="UP001321492">
    <property type="component" value="Unassembled WGS sequence"/>
</dbReference>
<dbReference type="InterPro" id="IPR011852">
    <property type="entry name" value="TRAP_TAXI"/>
</dbReference>
<sequence length="326" mass="33801">MTGLFTRRDIARLGLGFSAAAVLGRPALAQGPAFFRIGTGGTAGTYYPVGGLIANAVSNPPNLVVTAQAANGSVANVNAIASGALESGFSQSDVAFWAHTGTGLFEGKGKVDDLRLLANLYPESIHLVVSKAANIKSVADLKGKRVSLDEPGSGTLVDSKIILAGWGLSEKDVKADYLKPNQAAEKMRDGGMDAFFFVGGYPTSAITELAATSSGIDLVPIDGPQADEIRKKHAFFAADEIPAGTYKGVGATKTLAVGAQWVTSAKVPDAVVYEIVKGLWSDKTRAALDAGHAKGKFIRKETALAGVGIPVHPGAEKFYKEAGLLK</sequence>
<dbReference type="NCBIfam" id="TIGR02122">
    <property type="entry name" value="TRAP_TAXI"/>
    <property type="match status" value="1"/>
</dbReference>
<keyword evidence="2" id="KW-1185">Reference proteome</keyword>
<proteinExistence type="predicted"/>
<name>A0ABT7AN03_9HYPH</name>
<evidence type="ECO:0000313" key="2">
    <source>
        <dbReference type="Proteomes" id="UP001321492"/>
    </source>
</evidence>
<dbReference type="PANTHER" id="PTHR42941">
    <property type="entry name" value="SLL1037 PROTEIN"/>
    <property type="match status" value="1"/>
</dbReference>
<dbReference type="PANTHER" id="PTHR42941:SF1">
    <property type="entry name" value="SLL1037 PROTEIN"/>
    <property type="match status" value="1"/>
</dbReference>
<reference evidence="1 2" key="1">
    <citation type="submission" date="2023-05" db="EMBL/GenBank/DDBJ databases">
        <title>Chelatococcus sp. nov., a moderately thermophilic bacterium isolated from hot spring microbial mat.</title>
        <authorList>
            <person name="Hu C.-J."/>
            <person name="Li W.-J."/>
        </authorList>
    </citation>
    <scope>NUCLEOTIDE SEQUENCE [LARGE SCALE GENOMIC DNA]</scope>
    <source>
        <strain evidence="1 2">SYSU G07232</strain>
    </source>
</reference>
<dbReference type="SUPFAM" id="SSF53850">
    <property type="entry name" value="Periplasmic binding protein-like II"/>
    <property type="match status" value="1"/>
</dbReference>
<comment type="caution">
    <text evidence="1">The sequence shown here is derived from an EMBL/GenBank/DDBJ whole genome shotgun (WGS) entry which is preliminary data.</text>
</comment>
<dbReference type="RefSeq" id="WP_283742195.1">
    <property type="nucleotide sequence ID" value="NZ_JASJEV010000020.1"/>
</dbReference>
<gene>
    <name evidence="1" type="ORF">QNA08_18430</name>
</gene>
<accession>A0ABT7AN03</accession>
<dbReference type="CDD" id="cd13520">
    <property type="entry name" value="PBP2_TAXI_TRAP"/>
    <property type="match status" value="1"/>
</dbReference>
<protein>
    <submittedName>
        <fullName evidence="1">TAXI family TRAP transporter solute-binding subunit</fullName>
    </submittedName>
</protein>